<evidence type="ECO:0000313" key="2">
    <source>
        <dbReference type="Proteomes" id="UP000324222"/>
    </source>
</evidence>
<reference evidence="1 2" key="1">
    <citation type="submission" date="2019-05" db="EMBL/GenBank/DDBJ databases">
        <title>Another draft genome of Portunus trituberculatus and its Hox gene families provides insights of decapod evolution.</title>
        <authorList>
            <person name="Jeong J.-H."/>
            <person name="Song I."/>
            <person name="Kim S."/>
            <person name="Choi T."/>
            <person name="Kim D."/>
            <person name="Ryu S."/>
            <person name="Kim W."/>
        </authorList>
    </citation>
    <scope>NUCLEOTIDE SEQUENCE [LARGE SCALE GENOMIC DNA]</scope>
    <source>
        <tissue evidence="1">Muscle</tissue>
    </source>
</reference>
<gene>
    <name evidence="1" type="ORF">E2C01_021591</name>
</gene>
<sequence length="205" mass="23140">MTLSPTPLIAESTWTAAAWGVPINNRDPDYFGATKECSDARLYLFSGSAQTSPSSLCALIASKWSRWPSFFGIRANDQLPWKQHVTTTVRSAAYRLYMIPRLKSLGTPADKLREIYFTFILPTLMYSMPPRSFQQQQLENVPKRASILRPAYTNYDDALATLCLPSCLPDTERLWRNLEGICCASHAYATYSPIDAPLLFRATRD</sequence>
<dbReference type="Proteomes" id="UP000324222">
    <property type="component" value="Unassembled WGS sequence"/>
</dbReference>
<dbReference type="AlphaFoldDB" id="A0A5B7E3Q2"/>
<evidence type="ECO:0000313" key="1">
    <source>
        <dbReference type="EMBL" id="MPC28388.1"/>
    </source>
</evidence>
<organism evidence="1 2">
    <name type="scientific">Portunus trituberculatus</name>
    <name type="common">Swimming crab</name>
    <name type="synonym">Neptunus trituberculatus</name>
    <dbReference type="NCBI Taxonomy" id="210409"/>
    <lineage>
        <taxon>Eukaryota</taxon>
        <taxon>Metazoa</taxon>
        <taxon>Ecdysozoa</taxon>
        <taxon>Arthropoda</taxon>
        <taxon>Crustacea</taxon>
        <taxon>Multicrustacea</taxon>
        <taxon>Malacostraca</taxon>
        <taxon>Eumalacostraca</taxon>
        <taxon>Eucarida</taxon>
        <taxon>Decapoda</taxon>
        <taxon>Pleocyemata</taxon>
        <taxon>Brachyura</taxon>
        <taxon>Eubrachyura</taxon>
        <taxon>Portunoidea</taxon>
        <taxon>Portunidae</taxon>
        <taxon>Portuninae</taxon>
        <taxon>Portunus</taxon>
    </lineage>
</organism>
<comment type="caution">
    <text evidence="1">The sequence shown here is derived from an EMBL/GenBank/DDBJ whole genome shotgun (WGS) entry which is preliminary data.</text>
</comment>
<keyword evidence="2" id="KW-1185">Reference proteome</keyword>
<dbReference type="EMBL" id="VSRR010001904">
    <property type="protein sequence ID" value="MPC28388.1"/>
    <property type="molecule type" value="Genomic_DNA"/>
</dbReference>
<accession>A0A5B7E3Q2</accession>
<protein>
    <submittedName>
        <fullName evidence="1">Uncharacterized protein</fullName>
    </submittedName>
</protein>
<name>A0A5B7E3Q2_PORTR</name>
<proteinExistence type="predicted"/>
<dbReference type="OrthoDB" id="411823at2759"/>